<accession>A0A7J6AQ12</accession>
<keyword evidence="5" id="KW-1185">Reference proteome</keyword>
<comment type="caution">
    <text evidence="4">The sequence shown here is derived from an EMBL/GenBank/DDBJ whole genome shotgun (WGS) entry which is preliminary data.</text>
</comment>
<protein>
    <submittedName>
        <fullName evidence="4">Uncharacterized protein</fullName>
    </submittedName>
</protein>
<dbReference type="InterPro" id="IPR036179">
    <property type="entry name" value="Ig-like_dom_sf"/>
</dbReference>
<sequence>MAGTCLIHCFLIQVLLITVYAGPAVNCPNHNGTMEQPLRLTCNVTCKNKCASTSNYKWKVNKTQINCSEKQNRNITDGNSHTFNCTIESALPIHNGTFTFWVQMNNGENKTTFNVTIVTAANPTTPSAVSTTNSHAHNEKLDIQKENPSSEGRSPEVALGVLLMICLALCIMVAVLFMRNNNCNMLSIFTRRMITETEVI</sequence>
<feature type="compositionally biased region" description="Polar residues" evidence="1">
    <location>
        <begin position="124"/>
        <end position="135"/>
    </location>
</feature>
<keyword evidence="2" id="KW-0472">Membrane</keyword>
<dbReference type="InterPro" id="IPR013783">
    <property type="entry name" value="Ig-like_fold"/>
</dbReference>
<evidence type="ECO:0000313" key="5">
    <source>
        <dbReference type="Proteomes" id="UP000593565"/>
    </source>
</evidence>
<dbReference type="SUPFAM" id="SSF48726">
    <property type="entry name" value="Immunoglobulin"/>
    <property type="match status" value="1"/>
</dbReference>
<feature type="signal peptide" evidence="3">
    <location>
        <begin position="1"/>
        <end position="21"/>
    </location>
</feature>
<evidence type="ECO:0000256" key="2">
    <source>
        <dbReference type="SAM" id="Phobius"/>
    </source>
</evidence>
<keyword evidence="2" id="KW-1133">Transmembrane helix</keyword>
<evidence type="ECO:0000256" key="1">
    <source>
        <dbReference type="SAM" id="MobiDB-lite"/>
    </source>
</evidence>
<reference evidence="4 5" key="1">
    <citation type="submission" date="2020-02" db="EMBL/GenBank/DDBJ databases">
        <title>A chromosome-scale genome assembly of the black bullhead catfish (Ameiurus melas).</title>
        <authorList>
            <person name="Wen M."/>
            <person name="Zham M."/>
            <person name="Cabau C."/>
            <person name="Klopp C."/>
            <person name="Donnadieu C."/>
            <person name="Roques C."/>
            <person name="Bouchez O."/>
            <person name="Lampietro C."/>
            <person name="Jouanno E."/>
            <person name="Herpin A."/>
            <person name="Louis A."/>
            <person name="Berthelot C."/>
            <person name="Parey E."/>
            <person name="Roest-Crollius H."/>
            <person name="Braasch I."/>
            <person name="Postlethwait J."/>
            <person name="Robinson-Rechavi M."/>
            <person name="Echchiki A."/>
            <person name="Begum T."/>
            <person name="Montfort J."/>
            <person name="Schartl M."/>
            <person name="Bobe J."/>
            <person name="Guiguen Y."/>
        </authorList>
    </citation>
    <scope>NUCLEOTIDE SEQUENCE [LARGE SCALE GENOMIC DNA]</scope>
    <source>
        <strain evidence="4">M_S1</strain>
        <tissue evidence="4">Blood</tissue>
    </source>
</reference>
<keyword evidence="3" id="KW-0732">Signal</keyword>
<feature type="chain" id="PRO_5029866676" evidence="3">
    <location>
        <begin position="22"/>
        <end position="200"/>
    </location>
</feature>
<dbReference type="Proteomes" id="UP000593565">
    <property type="component" value="Unassembled WGS sequence"/>
</dbReference>
<evidence type="ECO:0000313" key="4">
    <source>
        <dbReference type="EMBL" id="KAF4084835.1"/>
    </source>
</evidence>
<evidence type="ECO:0000256" key="3">
    <source>
        <dbReference type="SAM" id="SignalP"/>
    </source>
</evidence>
<feature type="compositionally biased region" description="Basic and acidic residues" evidence="1">
    <location>
        <begin position="136"/>
        <end position="145"/>
    </location>
</feature>
<gene>
    <name evidence="4" type="ORF">AMELA_G00110700</name>
</gene>
<proteinExistence type="predicted"/>
<dbReference type="EMBL" id="JAAGNN010000009">
    <property type="protein sequence ID" value="KAF4084835.1"/>
    <property type="molecule type" value="Genomic_DNA"/>
</dbReference>
<dbReference type="AlphaFoldDB" id="A0A7J6AQ12"/>
<feature type="region of interest" description="Disordered" evidence="1">
    <location>
        <begin position="124"/>
        <end position="152"/>
    </location>
</feature>
<organism evidence="4 5">
    <name type="scientific">Ameiurus melas</name>
    <name type="common">Black bullhead</name>
    <name type="synonym">Silurus melas</name>
    <dbReference type="NCBI Taxonomy" id="219545"/>
    <lineage>
        <taxon>Eukaryota</taxon>
        <taxon>Metazoa</taxon>
        <taxon>Chordata</taxon>
        <taxon>Craniata</taxon>
        <taxon>Vertebrata</taxon>
        <taxon>Euteleostomi</taxon>
        <taxon>Actinopterygii</taxon>
        <taxon>Neopterygii</taxon>
        <taxon>Teleostei</taxon>
        <taxon>Ostariophysi</taxon>
        <taxon>Siluriformes</taxon>
        <taxon>Ictaluridae</taxon>
        <taxon>Ameiurus</taxon>
    </lineage>
</organism>
<feature type="transmembrane region" description="Helical" evidence="2">
    <location>
        <begin position="157"/>
        <end position="178"/>
    </location>
</feature>
<name>A0A7J6AQ12_AMEME</name>
<dbReference type="Gene3D" id="2.60.40.10">
    <property type="entry name" value="Immunoglobulins"/>
    <property type="match status" value="1"/>
</dbReference>
<keyword evidence="2" id="KW-0812">Transmembrane</keyword>